<protein>
    <recommendedName>
        <fullName evidence="3">BTB domain-containing protein</fullName>
    </recommendedName>
</protein>
<evidence type="ECO:0000313" key="2">
    <source>
        <dbReference type="Proteomes" id="UP000799428"/>
    </source>
</evidence>
<dbReference type="AlphaFoldDB" id="A0A6G1KIK6"/>
<sequence>MLEIIVGGCSDDVHTNSRSFFITRALATKSSSLILSSLHPSHTTIYLSSISPMAFQNYINYCHSSIYSIGRPSPPDRPMHENTLSYLLGSVLKDEDYQRCAFVALYNLMEPLARSMHSKAALSNMRASDVDFACCNSPDGSPLRRLFFDAVASHWTRLEAKVIKDLFNARCNNYNANGAAIRSLAWPDMYRKYVDFRAVIALSALFPDSKRGQLLRHVDEYIGSRKNEEMKKERVK</sequence>
<reference evidence="1" key="1">
    <citation type="journal article" date="2020" name="Stud. Mycol.">
        <title>101 Dothideomycetes genomes: a test case for predicting lifestyles and emergence of pathogens.</title>
        <authorList>
            <person name="Haridas S."/>
            <person name="Albert R."/>
            <person name="Binder M."/>
            <person name="Bloem J."/>
            <person name="Labutti K."/>
            <person name="Salamov A."/>
            <person name="Andreopoulos B."/>
            <person name="Baker S."/>
            <person name="Barry K."/>
            <person name="Bills G."/>
            <person name="Bluhm B."/>
            <person name="Cannon C."/>
            <person name="Castanera R."/>
            <person name="Culley D."/>
            <person name="Daum C."/>
            <person name="Ezra D."/>
            <person name="Gonzalez J."/>
            <person name="Henrissat B."/>
            <person name="Kuo A."/>
            <person name="Liang C."/>
            <person name="Lipzen A."/>
            <person name="Lutzoni F."/>
            <person name="Magnuson J."/>
            <person name="Mondo S."/>
            <person name="Nolan M."/>
            <person name="Ohm R."/>
            <person name="Pangilinan J."/>
            <person name="Park H.-J."/>
            <person name="Ramirez L."/>
            <person name="Alfaro M."/>
            <person name="Sun H."/>
            <person name="Tritt A."/>
            <person name="Yoshinaga Y."/>
            <person name="Zwiers L.-H."/>
            <person name="Turgeon B."/>
            <person name="Goodwin S."/>
            <person name="Spatafora J."/>
            <person name="Crous P."/>
            <person name="Grigoriev I."/>
        </authorList>
    </citation>
    <scope>NUCLEOTIDE SEQUENCE</scope>
    <source>
        <strain evidence="1">CBS 279.74</strain>
    </source>
</reference>
<dbReference type="EMBL" id="MU005766">
    <property type="protein sequence ID" value="KAF2712197.1"/>
    <property type="molecule type" value="Genomic_DNA"/>
</dbReference>
<accession>A0A6G1KIK6</accession>
<organism evidence="1 2">
    <name type="scientific">Pleomassaria siparia CBS 279.74</name>
    <dbReference type="NCBI Taxonomy" id="1314801"/>
    <lineage>
        <taxon>Eukaryota</taxon>
        <taxon>Fungi</taxon>
        <taxon>Dikarya</taxon>
        <taxon>Ascomycota</taxon>
        <taxon>Pezizomycotina</taxon>
        <taxon>Dothideomycetes</taxon>
        <taxon>Pleosporomycetidae</taxon>
        <taxon>Pleosporales</taxon>
        <taxon>Pleomassariaceae</taxon>
        <taxon>Pleomassaria</taxon>
    </lineage>
</organism>
<dbReference type="OrthoDB" id="3685561at2759"/>
<dbReference type="Proteomes" id="UP000799428">
    <property type="component" value="Unassembled WGS sequence"/>
</dbReference>
<name>A0A6G1KIK6_9PLEO</name>
<evidence type="ECO:0000313" key="1">
    <source>
        <dbReference type="EMBL" id="KAF2712197.1"/>
    </source>
</evidence>
<proteinExistence type="predicted"/>
<keyword evidence="2" id="KW-1185">Reference proteome</keyword>
<gene>
    <name evidence="1" type="ORF">K504DRAFT_372275</name>
</gene>
<evidence type="ECO:0008006" key="3">
    <source>
        <dbReference type="Google" id="ProtNLM"/>
    </source>
</evidence>